<dbReference type="PANTHER" id="PTHR48081">
    <property type="entry name" value="AB HYDROLASE SUPERFAMILY PROTEIN C4A8.06C"/>
    <property type="match status" value="1"/>
</dbReference>
<dbReference type="PANTHER" id="PTHR48081:SF33">
    <property type="entry name" value="KYNURENINE FORMAMIDASE"/>
    <property type="match status" value="1"/>
</dbReference>
<dbReference type="GO" id="GO:0016787">
    <property type="term" value="F:hydrolase activity"/>
    <property type="evidence" value="ECO:0007669"/>
    <property type="project" value="UniProtKB-KW"/>
</dbReference>
<keyword evidence="1" id="KW-0378">Hydrolase</keyword>
<dbReference type="Pfam" id="PF07859">
    <property type="entry name" value="Abhydrolase_3"/>
    <property type="match status" value="1"/>
</dbReference>
<dbReference type="AlphaFoldDB" id="A0A131X9Z8"/>
<sequence>MDLDVRAAEAAEAGMEDKEFLPSCWGLRLRGQELIDHFVKETARLSEETRSRVAAERDIRFGEHPRECLDLYHGDRPADECRSTLLFWHGGYWVEGSRQSHAFVADAFVPAGVAVAVAGYPLAPGATLDEIVESATRCARHVLALRPGPLVLAGHSAGAHLAAMVATRLHGESRIRSLLLLSPVLDVVALLGSSVARDAAISTDQATRNSPLQLVDELPTHLHVVVTYSEHDPPWFGRTARAYREALGRRRIPCELLEYADEDHFSFLLGALRDGAHRVTARLVRASLAATAPSPQ</sequence>
<dbReference type="SUPFAM" id="SSF53474">
    <property type="entry name" value="alpha/beta-Hydrolases"/>
    <property type="match status" value="1"/>
</dbReference>
<dbReference type="Gene3D" id="3.40.50.1820">
    <property type="entry name" value="alpha/beta hydrolase"/>
    <property type="match status" value="1"/>
</dbReference>
<dbReference type="InterPro" id="IPR050300">
    <property type="entry name" value="GDXG_lipolytic_enzyme"/>
</dbReference>
<reference evidence="3" key="1">
    <citation type="journal article" date="2017" name="Ticks Tick Borne Dis.">
        <title>An insight into the sialome of Hyalomma excavatum.</title>
        <authorList>
            <person name="Ribeiro J.M."/>
            <person name="Slovak M."/>
            <person name="Francischetti I.M."/>
        </authorList>
    </citation>
    <scope>NUCLEOTIDE SEQUENCE</scope>
    <source>
        <strain evidence="3">Samish</strain>
        <tissue evidence="3">Salivary glands</tissue>
    </source>
</reference>
<protein>
    <submittedName>
        <fullName evidence="3">Putative kynurenine formamidase</fullName>
    </submittedName>
</protein>
<dbReference type="InterPro" id="IPR029058">
    <property type="entry name" value="AB_hydrolase_fold"/>
</dbReference>
<evidence type="ECO:0000259" key="2">
    <source>
        <dbReference type="Pfam" id="PF07859"/>
    </source>
</evidence>
<evidence type="ECO:0000313" key="3">
    <source>
        <dbReference type="EMBL" id="JAP63337.1"/>
    </source>
</evidence>
<proteinExistence type="evidence at transcript level"/>
<organism evidence="3">
    <name type="scientific">Hyalomma excavatum</name>
    <dbReference type="NCBI Taxonomy" id="257692"/>
    <lineage>
        <taxon>Eukaryota</taxon>
        <taxon>Metazoa</taxon>
        <taxon>Ecdysozoa</taxon>
        <taxon>Arthropoda</taxon>
        <taxon>Chelicerata</taxon>
        <taxon>Arachnida</taxon>
        <taxon>Acari</taxon>
        <taxon>Parasitiformes</taxon>
        <taxon>Ixodida</taxon>
        <taxon>Ixodoidea</taxon>
        <taxon>Ixodidae</taxon>
        <taxon>Hyalomminae</taxon>
        <taxon>Hyalomma</taxon>
    </lineage>
</organism>
<name>A0A131X9Z8_9ACAR</name>
<dbReference type="EMBL" id="GEFH01005244">
    <property type="protein sequence ID" value="JAP63337.1"/>
    <property type="molecule type" value="mRNA"/>
</dbReference>
<dbReference type="InterPro" id="IPR013094">
    <property type="entry name" value="AB_hydrolase_3"/>
</dbReference>
<accession>A0A131X9Z8</accession>
<feature type="domain" description="Alpha/beta hydrolase fold-3" evidence="2">
    <location>
        <begin position="85"/>
        <end position="195"/>
    </location>
</feature>
<evidence type="ECO:0000256" key="1">
    <source>
        <dbReference type="ARBA" id="ARBA00022801"/>
    </source>
</evidence>